<accession>A0A1E7ETD7</accession>
<reference evidence="2 3" key="1">
    <citation type="submission" date="2016-09" db="EMBL/GenBank/DDBJ databases">
        <title>Extensive genetic diversity and differential bi-allelic expression allows diatom success in the polar Southern Ocean.</title>
        <authorList>
            <consortium name="DOE Joint Genome Institute"/>
            <person name="Mock T."/>
            <person name="Otillar R.P."/>
            <person name="Strauss J."/>
            <person name="Dupont C."/>
            <person name="Frickenhaus S."/>
            <person name="Maumus F."/>
            <person name="Mcmullan M."/>
            <person name="Sanges R."/>
            <person name="Schmutz J."/>
            <person name="Toseland A."/>
            <person name="Valas R."/>
            <person name="Veluchamy A."/>
            <person name="Ward B.J."/>
            <person name="Allen A."/>
            <person name="Barry K."/>
            <person name="Falciatore A."/>
            <person name="Ferrante M."/>
            <person name="Fortunato A.E."/>
            <person name="Gloeckner G."/>
            <person name="Gruber A."/>
            <person name="Hipkin R."/>
            <person name="Janech M."/>
            <person name="Kroth P."/>
            <person name="Leese F."/>
            <person name="Lindquist E."/>
            <person name="Lyon B.R."/>
            <person name="Martin J."/>
            <person name="Mayer C."/>
            <person name="Parker M."/>
            <person name="Quesneville H."/>
            <person name="Raymond J."/>
            <person name="Uhlig C."/>
            <person name="Valentin K.U."/>
            <person name="Worden A.Z."/>
            <person name="Armbrust E.V."/>
            <person name="Bowler C."/>
            <person name="Green B."/>
            <person name="Moulton V."/>
            <person name="Van Oosterhout C."/>
            <person name="Grigoriev I."/>
        </authorList>
    </citation>
    <scope>NUCLEOTIDE SEQUENCE [LARGE SCALE GENOMIC DNA]</scope>
    <source>
        <strain evidence="2 3">CCMP1102</strain>
    </source>
</reference>
<dbReference type="KEGG" id="fcy:FRACYDRAFT_249006"/>
<proteinExistence type="predicted"/>
<gene>
    <name evidence="2" type="ORF">FRACYDRAFT_249006</name>
</gene>
<organism evidence="2 3">
    <name type="scientific">Fragilariopsis cylindrus CCMP1102</name>
    <dbReference type="NCBI Taxonomy" id="635003"/>
    <lineage>
        <taxon>Eukaryota</taxon>
        <taxon>Sar</taxon>
        <taxon>Stramenopiles</taxon>
        <taxon>Ochrophyta</taxon>
        <taxon>Bacillariophyta</taxon>
        <taxon>Bacillariophyceae</taxon>
        <taxon>Bacillariophycidae</taxon>
        <taxon>Bacillariales</taxon>
        <taxon>Bacillariaceae</taxon>
        <taxon>Fragilariopsis</taxon>
    </lineage>
</organism>
<keyword evidence="1" id="KW-0812">Transmembrane</keyword>
<evidence type="ECO:0000313" key="3">
    <source>
        <dbReference type="Proteomes" id="UP000095751"/>
    </source>
</evidence>
<dbReference type="EMBL" id="KV784377">
    <property type="protein sequence ID" value="OEU09095.1"/>
    <property type="molecule type" value="Genomic_DNA"/>
</dbReference>
<keyword evidence="1" id="KW-1133">Transmembrane helix</keyword>
<sequence length="129" mass="14095">MSTFTLSPTTAVSNVISLNNNNSKIRNGNNNRWTHYVFFISALFCVMLAISQQQEPSSPLFLGTAVTAAVATVSSVRPASVTMMAMTAGGRTLIEIGNNNQAQTQFRIDITYLDEDYENGLLILRRATS</sequence>
<feature type="transmembrane region" description="Helical" evidence="1">
    <location>
        <begin position="33"/>
        <end position="51"/>
    </location>
</feature>
<protein>
    <recommendedName>
        <fullName evidence="4">Transmembrane protein</fullName>
    </recommendedName>
</protein>
<dbReference type="AlphaFoldDB" id="A0A1E7ETD7"/>
<dbReference type="Proteomes" id="UP000095751">
    <property type="component" value="Unassembled WGS sequence"/>
</dbReference>
<keyword evidence="3" id="KW-1185">Reference proteome</keyword>
<keyword evidence="1" id="KW-0472">Membrane</keyword>
<feature type="transmembrane region" description="Helical" evidence="1">
    <location>
        <begin position="57"/>
        <end position="76"/>
    </location>
</feature>
<evidence type="ECO:0008006" key="4">
    <source>
        <dbReference type="Google" id="ProtNLM"/>
    </source>
</evidence>
<dbReference type="InParanoid" id="A0A1E7ETD7"/>
<evidence type="ECO:0000313" key="2">
    <source>
        <dbReference type="EMBL" id="OEU09095.1"/>
    </source>
</evidence>
<evidence type="ECO:0000256" key="1">
    <source>
        <dbReference type="SAM" id="Phobius"/>
    </source>
</evidence>
<name>A0A1E7ETD7_9STRA</name>